<evidence type="ECO:0000256" key="1">
    <source>
        <dbReference type="SAM" id="Phobius"/>
    </source>
</evidence>
<sequence>MRARTLATVAMSLTLATAPVFSGTAFAQTQTQPPIKGQVQAQPASVSGTIAALLPVSLWTITGAVIGAVAWPGLAAGTLTITPITSTAALWNTGAAVGAVAGGAGYLATR</sequence>
<reference evidence="3 4" key="1">
    <citation type="submission" date="2019-08" db="EMBL/GenBank/DDBJ databases">
        <authorList>
            <person name="Grouzdev D."/>
            <person name="Tikhonova E."/>
            <person name="Kravchenko I."/>
        </authorList>
    </citation>
    <scope>NUCLEOTIDE SEQUENCE [LARGE SCALE GENOMIC DNA]</scope>
    <source>
        <strain evidence="3 4">59b</strain>
    </source>
</reference>
<evidence type="ECO:0000313" key="3">
    <source>
        <dbReference type="EMBL" id="KAA0595188.1"/>
    </source>
</evidence>
<keyword evidence="1" id="KW-0812">Transmembrane</keyword>
<dbReference type="Proteomes" id="UP000324927">
    <property type="component" value="Unassembled WGS sequence"/>
</dbReference>
<dbReference type="AlphaFoldDB" id="A0A5A9GL43"/>
<proteinExistence type="predicted"/>
<keyword evidence="1" id="KW-0472">Membrane</keyword>
<comment type="caution">
    <text evidence="3">The sequence shown here is derived from an EMBL/GenBank/DDBJ whole genome shotgun (WGS) entry which is preliminary data.</text>
</comment>
<evidence type="ECO:0000256" key="2">
    <source>
        <dbReference type="SAM" id="SignalP"/>
    </source>
</evidence>
<protein>
    <submittedName>
        <fullName evidence="3">Uncharacterized protein</fullName>
    </submittedName>
</protein>
<keyword evidence="4" id="KW-1185">Reference proteome</keyword>
<gene>
    <name evidence="3" type="ORF">FZ942_16225</name>
</gene>
<dbReference type="OrthoDB" id="9896640at2"/>
<keyword evidence="1" id="KW-1133">Transmembrane helix</keyword>
<dbReference type="RefSeq" id="WP_149232130.1">
    <property type="nucleotide sequence ID" value="NZ_JALJXJ010000007.1"/>
</dbReference>
<keyword evidence="2" id="KW-0732">Signal</keyword>
<feature type="chain" id="PRO_5022734716" evidence="2">
    <location>
        <begin position="28"/>
        <end position="110"/>
    </location>
</feature>
<evidence type="ECO:0000313" key="4">
    <source>
        <dbReference type="Proteomes" id="UP000324927"/>
    </source>
</evidence>
<feature type="transmembrane region" description="Helical" evidence="1">
    <location>
        <begin position="88"/>
        <end position="108"/>
    </location>
</feature>
<feature type="transmembrane region" description="Helical" evidence="1">
    <location>
        <begin position="51"/>
        <end position="76"/>
    </location>
</feature>
<dbReference type="EMBL" id="VTTN01000006">
    <property type="protein sequence ID" value="KAA0595188.1"/>
    <property type="molecule type" value="Genomic_DNA"/>
</dbReference>
<name>A0A5A9GL43_AZOLI</name>
<organism evidence="3 4">
    <name type="scientific">Azospirillum lipoferum</name>
    <dbReference type="NCBI Taxonomy" id="193"/>
    <lineage>
        <taxon>Bacteria</taxon>
        <taxon>Pseudomonadati</taxon>
        <taxon>Pseudomonadota</taxon>
        <taxon>Alphaproteobacteria</taxon>
        <taxon>Rhodospirillales</taxon>
        <taxon>Azospirillaceae</taxon>
        <taxon>Azospirillum</taxon>
    </lineage>
</organism>
<accession>A0A5A9GL43</accession>
<feature type="signal peptide" evidence="2">
    <location>
        <begin position="1"/>
        <end position="27"/>
    </location>
</feature>